<dbReference type="SUPFAM" id="SSF81296">
    <property type="entry name" value="E set domains"/>
    <property type="match status" value="1"/>
</dbReference>
<dbReference type="InterPro" id="IPR014756">
    <property type="entry name" value="Ig_E-set"/>
</dbReference>
<dbReference type="GO" id="GO:0004553">
    <property type="term" value="F:hydrolase activity, hydrolyzing O-glycosyl compounds"/>
    <property type="evidence" value="ECO:0007669"/>
    <property type="project" value="InterPro"/>
</dbReference>
<reference evidence="2" key="1">
    <citation type="submission" date="2018-05" db="EMBL/GenBank/DDBJ databases">
        <authorList>
            <person name="Lanie J.A."/>
            <person name="Ng W.-L."/>
            <person name="Kazmierczak K.M."/>
            <person name="Andrzejewski T.M."/>
            <person name="Davidsen T.M."/>
            <person name="Wayne K.J."/>
            <person name="Tettelin H."/>
            <person name="Glass J.I."/>
            <person name="Rusch D."/>
            <person name="Podicherti R."/>
            <person name="Tsui H.-C.T."/>
            <person name="Winkler M.E."/>
        </authorList>
    </citation>
    <scope>NUCLEOTIDE SEQUENCE</scope>
</reference>
<dbReference type="Pfam" id="PF02922">
    <property type="entry name" value="CBM_48"/>
    <property type="match status" value="1"/>
</dbReference>
<proteinExistence type="predicted"/>
<dbReference type="AlphaFoldDB" id="A0A382QMX9"/>
<dbReference type="InterPro" id="IPR004193">
    <property type="entry name" value="Glyco_hydro_13_N"/>
</dbReference>
<dbReference type="InterPro" id="IPR013783">
    <property type="entry name" value="Ig-like_fold"/>
</dbReference>
<organism evidence="2">
    <name type="scientific">marine metagenome</name>
    <dbReference type="NCBI Taxonomy" id="408172"/>
    <lineage>
        <taxon>unclassified sequences</taxon>
        <taxon>metagenomes</taxon>
        <taxon>ecological metagenomes</taxon>
    </lineage>
</organism>
<sequence>MSSKPSPLSYGAFVNTNATTFKIHAPRSTRVHLVIFKLPNDETGVEHGMTKQDNGDFTIALNDIGVGTIYGFRLEGPFNDPDLIIADPYSKA</sequence>
<dbReference type="EMBL" id="UINC01115674">
    <property type="protein sequence ID" value="SVC86879.1"/>
    <property type="molecule type" value="Genomic_DNA"/>
</dbReference>
<dbReference type="Gene3D" id="2.60.40.10">
    <property type="entry name" value="Immunoglobulins"/>
    <property type="match status" value="1"/>
</dbReference>
<feature type="non-terminal residue" evidence="2">
    <location>
        <position position="92"/>
    </location>
</feature>
<evidence type="ECO:0000313" key="2">
    <source>
        <dbReference type="EMBL" id="SVC86879.1"/>
    </source>
</evidence>
<evidence type="ECO:0000259" key="1">
    <source>
        <dbReference type="Pfam" id="PF02922"/>
    </source>
</evidence>
<gene>
    <name evidence="2" type="ORF">METZ01_LOCUS339733</name>
</gene>
<protein>
    <recommendedName>
        <fullName evidence="1">Glycoside hydrolase family 13 N-terminal domain-containing protein</fullName>
    </recommendedName>
</protein>
<name>A0A382QMX9_9ZZZZ</name>
<accession>A0A382QMX9</accession>
<feature type="domain" description="Glycoside hydrolase family 13 N-terminal" evidence="1">
    <location>
        <begin position="10"/>
        <end position="90"/>
    </location>
</feature>
<dbReference type="GO" id="GO:0005975">
    <property type="term" value="P:carbohydrate metabolic process"/>
    <property type="evidence" value="ECO:0007669"/>
    <property type="project" value="InterPro"/>
</dbReference>